<evidence type="ECO:0000313" key="11">
    <source>
        <dbReference type="Proteomes" id="UP001387364"/>
    </source>
</evidence>
<evidence type="ECO:0000313" key="10">
    <source>
        <dbReference type="EMBL" id="WXB94666.1"/>
    </source>
</evidence>
<dbReference type="PANTHER" id="PTHR48111:SF52">
    <property type="entry name" value="TRANSCRIPTIONAL REGULATORY PROTEIN YVRH"/>
    <property type="match status" value="1"/>
</dbReference>
<keyword evidence="11" id="KW-1185">Reference proteome</keyword>
<dbReference type="PANTHER" id="PTHR48111">
    <property type="entry name" value="REGULATOR OF RPOS"/>
    <property type="match status" value="1"/>
</dbReference>
<dbReference type="Proteomes" id="UP001387364">
    <property type="component" value="Chromosome"/>
</dbReference>
<dbReference type="InterPro" id="IPR036388">
    <property type="entry name" value="WH-like_DNA-bd_sf"/>
</dbReference>
<dbReference type="InterPro" id="IPR039420">
    <property type="entry name" value="WalR-like"/>
</dbReference>
<dbReference type="Gene3D" id="3.40.50.2300">
    <property type="match status" value="1"/>
</dbReference>
<reference evidence="10 11" key="1">
    <citation type="submission" date="2024-02" db="EMBL/GenBank/DDBJ databases">
        <title>Seven novel Bacillus-like species.</title>
        <authorList>
            <person name="Liu G."/>
        </authorList>
    </citation>
    <scope>NUCLEOTIDE SEQUENCE [LARGE SCALE GENOMIC DNA]</scope>
    <source>
        <strain evidence="10 11">FJAT-52991</strain>
    </source>
</reference>
<dbReference type="PROSITE" id="PS51755">
    <property type="entry name" value="OMPR_PHOB"/>
    <property type="match status" value="1"/>
</dbReference>
<keyword evidence="5" id="KW-0804">Transcription</keyword>
<evidence type="ECO:0000256" key="3">
    <source>
        <dbReference type="ARBA" id="ARBA00023015"/>
    </source>
</evidence>
<feature type="domain" description="OmpR/PhoB-type" evidence="9">
    <location>
        <begin position="132"/>
        <end position="231"/>
    </location>
</feature>
<evidence type="ECO:0000256" key="7">
    <source>
        <dbReference type="PROSITE-ProRule" id="PRU01091"/>
    </source>
</evidence>
<dbReference type="EMBL" id="CP147404">
    <property type="protein sequence ID" value="WXB94666.1"/>
    <property type="molecule type" value="Genomic_DNA"/>
</dbReference>
<dbReference type="InterPro" id="IPR001789">
    <property type="entry name" value="Sig_transdc_resp-reg_receiver"/>
</dbReference>
<feature type="modified residue" description="4-aspartylphosphate" evidence="6">
    <location>
        <position position="60"/>
    </location>
</feature>
<evidence type="ECO:0000256" key="1">
    <source>
        <dbReference type="ARBA" id="ARBA00022553"/>
    </source>
</evidence>
<name>A0ABZ2NBI6_9BACI</name>
<proteinExistence type="predicted"/>
<dbReference type="InterPro" id="IPR011006">
    <property type="entry name" value="CheY-like_superfamily"/>
</dbReference>
<dbReference type="Pfam" id="PF00486">
    <property type="entry name" value="Trans_reg_C"/>
    <property type="match status" value="1"/>
</dbReference>
<evidence type="ECO:0000259" key="9">
    <source>
        <dbReference type="PROSITE" id="PS51755"/>
    </source>
</evidence>
<dbReference type="SMART" id="SM00862">
    <property type="entry name" value="Trans_reg_C"/>
    <property type="match status" value="1"/>
</dbReference>
<dbReference type="InterPro" id="IPR001867">
    <property type="entry name" value="OmpR/PhoB-type_DNA-bd"/>
</dbReference>
<keyword evidence="2" id="KW-0902">Two-component regulatory system</keyword>
<feature type="DNA-binding region" description="OmpR/PhoB-type" evidence="7">
    <location>
        <begin position="132"/>
        <end position="231"/>
    </location>
</feature>
<keyword evidence="4 7" id="KW-0238">DNA-binding</keyword>
<dbReference type="Pfam" id="PF00072">
    <property type="entry name" value="Response_reg"/>
    <property type="match status" value="1"/>
</dbReference>
<evidence type="ECO:0000259" key="8">
    <source>
        <dbReference type="PROSITE" id="PS50110"/>
    </source>
</evidence>
<dbReference type="CDD" id="cd00383">
    <property type="entry name" value="trans_reg_C"/>
    <property type="match status" value="1"/>
</dbReference>
<dbReference type="SUPFAM" id="SSF52172">
    <property type="entry name" value="CheY-like"/>
    <property type="match status" value="1"/>
</dbReference>
<accession>A0ABZ2NBI6</accession>
<dbReference type="SMART" id="SM00448">
    <property type="entry name" value="REC"/>
    <property type="match status" value="1"/>
</dbReference>
<keyword evidence="3" id="KW-0805">Transcription regulation</keyword>
<dbReference type="Gene3D" id="6.10.250.690">
    <property type="match status" value="1"/>
</dbReference>
<dbReference type="CDD" id="cd17574">
    <property type="entry name" value="REC_OmpR"/>
    <property type="match status" value="1"/>
</dbReference>
<gene>
    <name evidence="10" type="ORF">WDJ61_08595</name>
</gene>
<keyword evidence="1 6" id="KW-0597">Phosphoprotein</keyword>
<dbReference type="Gene3D" id="1.10.10.10">
    <property type="entry name" value="Winged helix-like DNA-binding domain superfamily/Winged helix DNA-binding domain"/>
    <property type="match status" value="1"/>
</dbReference>
<protein>
    <submittedName>
        <fullName evidence="10">Response regulator transcription factor</fullName>
    </submittedName>
</protein>
<sequence>MIYNYLKSKRILLVDDEPDLLDMVVSILQEEGYQNIVTATSVEQAVKLCHEFQPELAVLDVMLPDGNGFTLMEQLRNFSDFPILFLTARGESEDKFKGLGLGADDYIVKPFLSKEFTLRIGVILKRSYKNENPVMYLSGCYVDFDKAEVYKNGEVLPLTAKEHDLLSALYRNAGRIVTIDALCEAAWGDNAFGYENSLMAHIRRIREKIEQHPSKPVSLMTVKGLGYKLIVEEKPWKAHEN</sequence>
<organism evidence="10 11">
    <name type="scientific">Bacillus kandeliae</name>
    <dbReference type="NCBI Taxonomy" id="3129297"/>
    <lineage>
        <taxon>Bacteria</taxon>
        <taxon>Bacillati</taxon>
        <taxon>Bacillota</taxon>
        <taxon>Bacilli</taxon>
        <taxon>Bacillales</taxon>
        <taxon>Bacillaceae</taxon>
        <taxon>Bacillus</taxon>
    </lineage>
</organism>
<feature type="domain" description="Response regulatory" evidence="8">
    <location>
        <begin position="10"/>
        <end position="124"/>
    </location>
</feature>
<evidence type="ECO:0000256" key="2">
    <source>
        <dbReference type="ARBA" id="ARBA00023012"/>
    </source>
</evidence>
<dbReference type="PROSITE" id="PS50110">
    <property type="entry name" value="RESPONSE_REGULATORY"/>
    <property type="match status" value="1"/>
</dbReference>
<evidence type="ECO:0000256" key="6">
    <source>
        <dbReference type="PROSITE-ProRule" id="PRU00169"/>
    </source>
</evidence>
<evidence type="ECO:0000256" key="5">
    <source>
        <dbReference type="ARBA" id="ARBA00023163"/>
    </source>
</evidence>
<evidence type="ECO:0000256" key="4">
    <source>
        <dbReference type="ARBA" id="ARBA00023125"/>
    </source>
</evidence>